<dbReference type="Proteomes" id="UP001461163">
    <property type="component" value="Unassembled WGS sequence"/>
</dbReference>
<dbReference type="Gene3D" id="3.40.50.1820">
    <property type="entry name" value="alpha/beta hydrolase"/>
    <property type="match status" value="1"/>
</dbReference>
<dbReference type="GO" id="GO:0016787">
    <property type="term" value="F:hydrolase activity"/>
    <property type="evidence" value="ECO:0007669"/>
    <property type="project" value="UniProtKB-KW"/>
</dbReference>
<dbReference type="Pfam" id="PF00756">
    <property type="entry name" value="Esterase"/>
    <property type="match status" value="1"/>
</dbReference>
<keyword evidence="1" id="KW-0378">Hydrolase</keyword>
<name>A0ABU9T030_9ALTE</name>
<comment type="caution">
    <text evidence="1">The sequence shown here is derived from an EMBL/GenBank/DDBJ whole genome shotgun (WGS) entry which is preliminary data.</text>
</comment>
<sequence length="268" mass="30747">MSIERLEVSAPEYSPSKTQFVTVHSSHLDGRHDISLYNAYSTKRDIPVILFLHGVYGNHWVWMNLGGIHQVYDALRKQGLQEFLLVMPSDGGLKDGSAYLPLGQKGDYDKWIIDDVVQAVKQIKAPYVTDKSRWYISGLSMGGYGALRLGVKYPEQFSAISAHSSITRIEDMAQFVDTPLSFYDCADAKETNILYWAEKSATVLPPIRFDCGTDDTLLESNRWLNRQFLTFGIDHMYHEYPGSHQWSYWHEHVAKSFQWFSKIEKSYA</sequence>
<evidence type="ECO:0000313" key="2">
    <source>
        <dbReference type="Proteomes" id="UP001461163"/>
    </source>
</evidence>
<dbReference type="PANTHER" id="PTHR48098">
    <property type="entry name" value="ENTEROCHELIN ESTERASE-RELATED"/>
    <property type="match status" value="1"/>
</dbReference>
<evidence type="ECO:0000313" key="1">
    <source>
        <dbReference type="EMBL" id="MEM5499493.1"/>
    </source>
</evidence>
<dbReference type="SUPFAM" id="SSF53474">
    <property type="entry name" value="alpha/beta-Hydrolases"/>
    <property type="match status" value="1"/>
</dbReference>
<dbReference type="EMBL" id="JBBMQS010000014">
    <property type="protein sequence ID" value="MEM5499493.1"/>
    <property type="molecule type" value="Genomic_DNA"/>
</dbReference>
<protein>
    <submittedName>
        <fullName evidence="1">Alpha/beta fold hydrolase</fullName>
    </submittedName>
</protein>
<accession>A0ABU9T030</accession>
<dbReference type="PANTHER" id="PTHR48098:SF1">
    <property type="entry name" value="DIACYLGLYCEROL ACYLTRANSFERASE_MYCOLYLTRANSFERASE AG85A"/>
    <property type="match status" value="1"/>
</dbReference>
<dbReference type="RefSeq" id="WP_342882603.1">
    <property type="nucleotide sequence ID" value="NZ_JBBMQS010000014.1"/>
</dbReference>
<gene>
    <name evidence="1" type="ORF">WNY77_18930</name>
</gene>
<reference evidence="1 2" key="1">
    <citation type="submission" date="2024-03" db="EMBL/GenBank/DDBJ databases">
        <title>Community enrichment and isolation of bacterial strains for fucoidan degradation.</title>
        <authorList>
            <person name="Sichert A."/>
        </authorList>
    </citation>
    <scope>NUCLEOTIDE SEQUENCE [LARGE SCALE GENOMIC DNA]</scope>
    <source>
        <strain evidence="1 2">AS12</strain>
    </source>
</reference>
<dbReference type="InterPro" id="IPR000801">
    <property type="entry name" value="Esterase-like"/>
</dbReference>
<keyword evidence="2" id="KW-1185">Reference proteome</keyword>
<dbReference type="InterPro" id="IPR029058">
    <property type="entry name" value="AB_hydrolase_fold"/>
</dbReference>
<organism evidence="1 2">
    <name type="scientific">Paraglaciecola mesophila</name>
    <dbReference type="NCBI Taxonomy" id="197222"/>
    <lineage>
        <taxon>Bacteria</taxon>
        <taxon>Pseudomonadati</taxon>
        <taxon>Pseudomonadota</taxon>
        <taxon>Gammaproteobacteria</taxon>
        <taxon>Alteromonadales</taxon>
        <taxon>Alteromonadaceae</taxon>
        <taxon>Paraglaciecola</taxon>
    </lineage>
</organism>
<dbReference type="InterPro" id="IPR050583">
    <property type="entry name" value="Mycobacterial_A85_antigen"/>
</dbReference>
<proteinExistence type="predicted"/>